<dbReference type="Proteomes" id="UP000632766">
    <property type="component" value="Unassembled WGS sequence"/>
</dbReference>
<evidence type="ECO:0000313" key="10">
    <source>
        <dbReference type="Proteomes" id="UP000632766"/>
    </source>
</evidence>
<evidence type="ECO:0000256" key="1">
    <source>
        <dbReference type="ARBA" id="ARBA00001946"/>
    </source>
</evidence>
<evidence type="ECO:0000256" key="4">
    <source>
        <dbReference type="ARBA" id="ARBA00022723"/>
    </source>
</evidence>
<evidence type="ECO:0000256" key="3">
    <source>
        <dbReference type="ARBA" id="ARBA00022722"/>
    </source>
</evidence>
<dbReference type="GO" id="GO:0004518">
    <property type="term" value="F:nuclease activity"/>
    <property type="evidence" value="ECO:0007669"/>
    <property type="project" value="UniProtKB-KW"/>
</dbReference>
<dbReference type="RefSeq" id="WP_198128889.1">
    <property type="nucleotide sequence ID" value="NZ_JAECZC010000111.1"/>
</dbReference>
<dbReference type="InterPro" id="IPR050556">
    <property type="entry name" value="Type_II_TA_system_RNase"/>
</dbReference>
<evidence type="ECO:0000256" key="6">
    <source>
        <dbReference type="ARBA" id="ARBA00022842"/>
    </source>
</evidence>
<evidence type="ECO:0000256" key="7">
    <source>
        <dbReference type="ARBA" id="ARBA00038093"/>
    </source>
</evidence>
<dbReference type="InterPro" id="IPR002716">
    <property type="entry name" value="PIN_dom"/>
</dbReference>
<sequence length="126" mass="13855">MYLLDTDVLIDIQRGHAPAITWFASLPELPSVPGFVVMELIQDAQNKQQLRNALKLVAPLPIVWATEADLTRALSDFTAYHLLHSLGLLDALIGACAVGRGATLCTFNIKHYCVIPGLIMVKPYTR</sequence>
<dbReference type="PANTHER" id="PTHR33653">
    <property type="entry name" value="RIBONUCLEASE VAPC2"/>
    <property type="match status" value="1"/>
</dbReference>
<keyword evidence="3" id="KW-0540">Nuclease</keyword>
<gene>
    <name evidence="9" type="ORF">I8748_34325</name>
</gene>
<feature type="domain" description="PIN" evidence="8">
    <location>
        <begin position="2"/>
        <end position="109"/>
    </location>
</feature>
<evidence type="ECO:0000256" key="2">
    <source>
        <dbReference type="ARBA" id="ARBA00022649"/>
    </source>
</evidence>
<name>A0A8J7LAX5_9NOST</name>
<dbReference type="PANTHER" id="PTHR33653:SF1">
    <property type="entry name" value="RIBONUCLEASE VAPC2"/>
    <property type="match status" value="1"/>
</dbReference>
<comment type="similarity">
    <text evidence="7">Belongs to the PINc/VapC protein family.</text>
</comment>
<evidence type="ECO:0000256" key="5">
    <source>
        <dbReference type="ARBA" id="ARBA00022801"/>
    </source>
</evidence>
<dbReference type="SUPFAM" id="SSF88723">
    <property type="entry name" value="PIN domain-like"/>
    <property type="match status" value="1"/>
</dbReference>
<dbReference type="InterPro" id="IPR029060">
    <property type="entry name" value="PIN-like_dom_sf"/>
</dbReference>
<organism evidence="9 10">
    <name type="scientific">Amazonocrinis nigriterrae CENA67</name>
    <dbReference type="NCBI Taxonomy" id="2794033"/>
    <lineage>
        <taxon>Bacteria</taxon>
        <taxon>Bacillati</taxon>
        <taxon>Cyanobacteriota</taxon>
        <taxon>Cyanophyceae</taxon>
        <taxon>Nostocales</taxon>
        <taxon>Nostocaceae</taxon>
        <taxon>Amazonocrinis</taxon>
        <taxon>Amazonocrinis nigriterrae</taxon>
    </lineage>
</organism>
<dbReference type="Gene3D" id="3.40.50.1010">
    <property type="entry name" value="5'-nuclease"/>
    <property type="match status" value="1"/>
</dbReference>
<evidence type="ECO:0000313" key="9">
    <source>
        <dbReference type="EMBL" id="MBH8567169.1"/>
    </source>
</evidence>
<keyword evidence="5" id="KW-0378">Hydrolase</keyword>
<accession>A0A8J7LAX5</accession>
<proteinExistence type="inferred from homology"/>
<protein>
    <submittedName>
        <fullName evidence="9">PIN domain-containing protein</fullName>
    </submittedName>
</protein>
<reference evidence="9 10" key="1">
    <citation type="journal article" date="2021" name="Int. J. Syst. Evol. Microbiol.">
        <title>Amazonocrinis nigriterrae gen. nov., sp. nov., Atlanticothrix silvestris gen. nov., sp. nov. and Dendronalium phyllosphericum gen. nov., sp. nov., nostocacean cyanobacteria from Brazilian environments.</title>
        <authorList>
            <person name="Alvarenga D.O."/>
            <person name="Andreote A.P.D."/>
            <person name="Branco L.H.Z."/>
            <person name="Delbaje E."/>
            <person name="Cruz R.B."/>
            <person name="Varani A.M."/>
            <person name="Fiore M.F."/>
        </authorList>
    </citation>
    <scope>NUCLEOTIDE SEQUENCE [LARGE SCALE GENOMIC DNA]</scope>
    <source>
        <strain evidence="9 10">CENA67</strain>
    </source>
</reference>
<evidence type="ECO:0000259" key="8">
    <source>
        <dbReference type="Pfam" id="PF01850"/>
    </source>
</evidence>
<dbReference type="Pfam" id="PF01850">
    <property type="entry name" value="PIN"/>
    <property type="match status" value="1"/>
</dbReference>
<keyword evidence="10" id="KW-1185">Reference proteome</keyword>
<dbReference type="GO" id="GO:0016787">
    <property type="term" value="F:hydrolase activity"/>
    <property type="evidence" value="ECO:0007669"/>
    <property type="project" value="UniProtKB-KW"/>
</dbReference>
<comment type="caution">
    <text evidence="9">The sequence shown here is derived from an EMBL/GenBank/DDBJ whole genome shotgun (WGS) entry which is preliminary data.</text>
</comment>
<dbReference type="GO" id="GO:0046872">
    <property type="term" value="F:metal ion binding"/>
    <property type="evidence" value="ECO:0007669"/>
    <property type="project" value="UniProtKB-KW"/>
</dbReference>
<dbReference type="EMBL" id="JAECZC010000111">
    <property type="protein sequence ID" value="MBH8567169.1"/>
    <property type="molecule type" value="Genomic_DNA"/>
</dbReference>
<keyword evidence="6" id="KW-0460">Magnesium</keyword>
<comment type="cofactor">
    <cofactor evidence="1">
        <name>Mg(2+)</name>
        <dbReference type="ChEBI" id="CHEBI:18420"/>
    </cofactor>
</comment>
<keyword evidence="4" id="KW-0479">Metal-binding</keyword>
<dbReference type="AlphaFoldDB" id="A0A8J7LAX5"/>
<keyword evidence="2" id="KW-1277">Toxin-antitoxin system</keyword>